<comment type="caution">
    <text evidence="5">The sequence shown here is derived from an EMBL/GenBank/DDBJ whole genome shotgun (WGS) entry which is preliminary data.</text>
</comment>
<dbReference type="Pfam" id="PF08659">
    <property type="entry name" value="KR"/>
    <property type="match status" value="1"/>
</dbReference>
<dbReference type="SUPFAM" id="SSF51735">
    <property type="entry name" value="NAD(P)-binding Rossmann-fold domains"/>
    <property type="match status" value="2"/>
</dbReference>
<dbReference type="InterPro" id="IPR036291">
    <property type="entry name" value="NAD(P)-bd_dom_sf"/>
</dbReference>
<feature type="non-terminal residue" evidence="5">
    <location>
        <position position="1"/>
    </location>
</feature>
<dbReference type="InterPro" id="IPR013968">
    <property type="entry name" value="PKS_KR"/>
</dbReference>
<dbReference type="EMBL" id="JAUSUY010000051">
    <property type="protein sequence ID" value="MDT3429262.1"/>
    <property type="molecule type" value="Genomic_DNA"/>
</dbReference>
<dbReference type="InterPro" id="IPR050091">
    <property type="entry name" value="PKS_NRPS_Biosynth_Enz"/>
</dbReference>
<evidence type="ECO:0000256" key="3">
    <source>
        <dbReference type="PROSITE-ProRule" id="PRU01363"/>
    </source>
</evidence>
<dbReference type="InterPro" id="IPR049552">
    <property type="entry name" value="PKS_DH_N"/>
</dbReference>
<protein>
    <submittedName>
        <fullName evidence="5">NADP-dependent 3-hydroxy acid dehydrogenase YdfG</fullName>
    </submittedName>
</protein>
<reference evidence="5 6" key="1">
    <citation type="submission" date="2023-07" db="EMBL/GenBank/DDBJ databases">
        <title>Genomic Encyclopedia of Type Strains, Phase IV (KMG-IV): sequencing the most valuable type-strain genomes for metagenomic binning, comparative biology and taxonomic classification.</title>
        <authorList>
            <person name="Goeker M."/>
        </authorList>
    </citation>
    <scope>NUCLEOTIDE SEQUENCE [LARGE SCALE GENOMIC DNA]</scope>
    <source>
        <strain evidence="5 6">T98</strain>
    </source>
</reference>
<dbReference type="SMART" id="SM00822">
    <property type="entry name" value="PKS_KR"/>
    <property type="match status" value="1"/>
</dbReference>
<keyword evidence="1" id="KW-0596">Phosphopantetheine</keyword>
<evidence type="ECO:0000256" key="2">
    <source>
        <dbReference type="ARBA" id="ARBA00022553"/>
    </source>
</evidence>
<feature type="active site" description="Proton donor; for dehydratase activity" evidence="3">
    <location>
        <position position="186"/>
    </location>
</feature>
<dbReference type="InterPro" id="IPR049900">
    <property type="entry name" value="PKS_mFAS_DH"/>
</dbReference>
<sequence>STFTGEEFFLADHVVNGQRILPAVAYLEMARAAAALSAGITEEDGRAVVLKNVVWIRPVLLQKKPVQVHIRLHPEENGEIEYTIYNRDETSYETEVLHSQGSVRFALSGSLPVMDISALRAKCSQDALLPSQCYEIYSGMGIRYGPGHRGVEMLYTGTDQALAKLSLPSCIANTEERYVLHPSLTDSALQGVIGLLSGIHDYEPSLPFALQELEILGRCTANMWAWIRYSEGSGADSKVRKLDIDMCDEDGNVRVRMKGFSSRVMESGETAAQGAAALPHAPREAAGAGTHLLVPVWDVCAPQGEEALPSSADRVVLIGGTPEQCLAVREHCPQARELRIATGDSASELAGRFSGIGPVDHIVWVAPERGRTSLADESLIAGQETGVLELFRLCKALLAAGYEAKELNWSVITTEAQAVYAGEVANPTDASLHGLIGSMAKEYPNWRIRLVDLEADKPWPLERVFRLPADPQGHAWVCRGGQWHRHKLIAARQPARTETAYRKGGVYVVIGGSGGIGEVWSEYMIRTYGARIIWIGRREADEAIEAKRARLAELGPAPVYISADAKDRGALKRACEEIKARYGEINGVIHSAIVLLDKSLGNMEEERFREGMTAKVDVSVRLAEAFEGEALDFVLFFSSINAFTKPAGQSNYVAGCTFKDAFANQLALAWPCAVKVMNWGYWGSVGIVASDHYRERMAKAGIGSIEPPEAMEALESLLAGPLDQMVMLKTTKPIAVDGWVVNERIDVYADHSTLDLPALFDPISERHAITPRAASDIGRMMNVMDELLGRMLLSQLQTLGLAGSGSLDELREKAGLPAQYHKWLKESLIVLAQREYLRYDGQVVLLSGSGSSGTQGVWEEWERKKTQWLNDPDMKAQAVLVEATLRALPDILTGRTPATDIMFPNASMELVEGIYKQNRMADAF</sequence>
<dbReference type="Proteomes" id="UP001248709">
    <property type="component" value="Unassembled WGS sequence"/>
</dbReference>
<dbReference type="Gene3D" id="3.10.129.110">
    <property type="entry name" value="Polyketide synthase dehydratase"/>
    <property type="match status" value="1"/>
</dbReference>
<keyword evidence="6" id="KW-1185">Reference proteome</keyword>
<evidence type="ECO:0000313" key="5">
    <source>
        <dbReference type="EMBL" id="MDT3429262.1"/>
    </source>
</evidence>
<dbReference type="Pfam" id="PF21089">
    <property type="entry name" value="PKS_DH_N"/>
    <property type="match status" value="1"/>
</dbReference>
<dbReference type="Pfam" id="PF14765">
    <property type="entry name" value="PS-DH"/>
    <property type="match status" value="1"/>
</dbReference>
<organism evidence="5 6">
    <name type="scientific">Paenibacillus forsythiae</name>
    <dbReference type="NCBI Taxonomy" id="365616"/>
    <lineage>
        <taxon>Bacteria</taxon>
        <taxon>Bacillati</taxon>
        <taxon>Bacillota</taxon>
        <taxon>Bacilli</taxon>
        <taxon>Bacillales</taxon>
        <taxon>Paenibacillaceae</taxon>
        <taxon>Paenibacillus</taxon>
    </lineage>
</organism>
<gene>
    <name evidence="5" type="ORF">J2Z22_004863</name>
</gene>
<dbReference type="CDD" id="cd08953">
    <property type="entry name" value="KR_2_SDR_x"/>
    <property type="match status" value="1"/>
</dbReference>
<dbReference type="RefSeq" id="WP_312001479.1">
    <property type="nucleotide sequence ID" value="NZ_JAUSUY010000051.1"/>
</dbReference>
<feature type="non-terminal residue" evidence="5">
    <location>
        <position position="924"/>
    </location>
</feature>
<evidence type="ECO:0000313" key="6">
    <source>
        <dbReference type="Proteomes" id="UP001248709"/>
    </source>
</evidence>
<dbReference type="InterPro" id="IPR020807">
    <property type="entry name" value="PKS_DH"/>
</dbReference>
<keyword evidence="2" id="KW-0597">Phosphoprotein</keyword>
<evidence type="ECO:0000259" key="4">
    <source>
        <dbReference type="PROSITE" id="PS52019"/>
    </source>
</evidence>
<dbReference type="PROSITE" id="PS52019">
    <property type="entry name" value="PKS_MFAS_DH"/>
    <property type="match status" value="1"/>
</dbReference>
<dbReference type="InterPro" id="IPR042104">
    <property type="entry name" value="PKS_dehydratase_sf"/>
</dbReference>
<proteinExistence type="predicted"/>
<feature type="active site" description="Proton acceptor; for dehydratase activity" evidence="3">
    <location>
        <position position="13"/>
    </location>
</feature>
<accession>A0ABU3HEL9</accession>
<evidence type="ECO:0000256" key="1">
    <source>
        <dbReference type="ARBA" id="ARBA00022450"/>
    </source>
</evidence>
<dbReference type="PANTHER" id="PTHR43775:SF37">
    <property type="entry name" value="SI:DKEY-61P9.11"/>
    <property type="match status" value="1"/>
</dbReference>
<dbReference type="Gene3D" id="3.40.50.720">
    <property type="entry name" value="NAD(P)-binding Rossmann-like Domain"/>
    <property type="match status" value="1"/>
</dbReference>
<dbReference type="PANTHER" id="PTHR43775">
    <property type="entry name" value="FATTY ACID SYNTHASE"/>
    <property type="match status" value="1"/>
</dbReference>
<dbReference type="InterPro" id="IPR049551">
    <property type="entry name" value="PKS_DH_C"/>
</dbReference>
<dbReference type="SMART" id="SM00826">
    <property type="entry name" value="PKS_DH"/>
    <property type="match status" value="1"/>
</dbReference>
<feature type="domain" description="PKS/mFAS DH" evidence="4">
    <location>
        <begin position="1"/>
        <end position="271"/>
    </location>
</feature>
<dbReference type="InterPro" id="IPR057326">
    <property type="entry name" value="KR_dom"/>
</dbReference>
<feature type="region of interest" description="N-terminal hotdog fold" evidence="3">
    <location>
        <begin position="1"/>
        <end position="110"/>
    </location>
</feature>
<feature type="region of interest" description="C-terminal hotdog fold" evidence="3">
    <location>
        <begin position="124"/>
        <end position="271"/>
    </location>
</feature>
<name>A0ABU3HEL9_9BACL</name>